<name>A0A2G9U9C0_TELCI</name>
<proteinExistence type="predicted"/>
<sequence length="109" mass="12150">MAEKEWLELEDKLDGNVGEKDRDGFKRCNYWIKAPSDKNVIEVEIVELPAKAAYEGCTHAGVEIKAHSDQKLTGYRFCSRKAVGTKLTSNSSILPLITYNSENSVAVTK</sequence>
<dbReference type="AlphaFoldDB" id="A0A2G9U9C0"/>
<evidence type="ECO:0000313" key="1">
    <source>
        <dbReference type="EMBL" id="PIO66856.1"/>
    </source>
</evidence>
<gene>
    <name evidence="1" type="ORF">TELCIR_11413</name>
</gene>
<feature type="non-terminal residue" evidence="1">
    <location>
        <position position="109"/>
    </location>
</feature>
<dbReference type="Proteomes" id="UP000230423">
    <property type="component" value="Unassembled WGS sequence"/>
</dbReference>
<dbReference type="EMBL" id="KZ347981">
    <property type="protein sequence ID" value="PIO66856.1"/>
    <property type="molecule type" value="Genomic_DNA"/>
</dbReference>
<accession>A0A2G9U9C0</accession>
<reference evidence="1 2" key="1">
    <citation type="submission" date="2015-09" db="EMBL/GenBank/DDBJ databases">
        <title>Draft genome of the parasitic nematode Teladorsagia circumcincta isolate WARC Sus (inbred).</title>
        <authorList>
            <person name="Mitreva M."/>
        </authorList>
    </citation>
    <scope>NUCLEOTIDE SEQUENCE [LARGE SCALE GENOMIC DNA]</scope>
    <source>
        <strain evidence="1 2">S</strain>
    </source>
</reference>
<keyword evidence="2" id="KW-1185">Reference proteome</keyword>
<organism evidence="1 2">
    <name type="scientific">Teladorsagia circumcincta</name>
    <name type="common">Brown stomach worm</name>
    <name type="synonym">Ostertagia circumcincta</name>
    <dbReference type="NCBI Taxonomy" id="45464"/>
    <lineage>
        <taxon>Eukaryota</taxon>
        <taxon>Metazoa</taxon>
        <taxon>Ecdysozoa</taxon>
        <taxon>Nematoda</taxon>
        <taxon>Chromadorea</taxon>
        <taxon>Rhabditida</taxon>
        <taxon>Rhabditina</taxon>
        <taxon>Rhabditomorpha</taxon>
        <taxon>Strongyloidea</taxon>
        <taxon>Trichostrongylidae</taxon>
        <taxon>Teladorsagia</taxon>
    </lineage>
</organism>
<evidence type="ECO:0008006" key="3">
    <source>
        <dbReference type="Google" id="ProtNLM"/>
    </source>
</evidence>
<protein>
    <recommendedName>
        <fullName evidence="3">CUB domain-containing protein</fullName>
    </recommendedName>
</protein>
<evidence type="ECO:0000313" key="2">
    <source>
        <dbReference type="Proteomes" id="UP000230423"/>
    </source>
</evidence>